<protein>
    <recommendedName>
        <fullName evidence="4">Peptidase A2 domain-containing protein</fullName>
    </recommendedName>
</protein>
<sequence>MVVQRAGNNGDNNGAAGGSSNLTDPINLSTMPTAVPALQSTHWKADEIGLFDPHLDKPHGDGEIITVGKDVYYRSIMLFIKQIRDMATIKGAQLIRINLNTCLRGAALAWYTSELSNLERNQFEESAAVALVSLASTKYTMVDAQNHREPAAYVQMILHHAKSANIESVENQLTFAYQNITTDLRAFIDPLTGTITVSQFIQTLELKKDTWWDMHRPDRSYGQSLTQNIEIKPAYLTICIPLMPNKKLVRSNATNISAKGYGFQGWRYATVQARLSQDGQVVSICLDTGCTASLIDQGFLNEHIPGTEIKKIASHMKVRGLGSSSHAAGDYVELDLYLPANHSRTAVIRREVHVVDDLKANILIGTDILVPE</sequence>
<evidence type="ECO:0000313" key="2">
    <source>
        <dbReference type="EMBL" id="SLM34563.1"/>
    </source>
</evidence>
<dbReference type="Gene3D" id="2.40.70.10">
    <property type="entry name" value="Acid Proteases"/>
    <property type="match status" value="1"/>
</dbReference>
<evidence type="ECO:0008006" key="4">
    <source>
        <dbReference type="Google" id="ProtNLM"/>
    </source>
</evidence>
<evidence type="ECO:0000256" key="1">
    <source>
        <dbReference type="SAM" id="MobiDB-lite"/>
    </source>
</evidence>
<dbReference type="CDD" id="cd00303">
    <property type="entry name" value="retropepsin_like"/>
    <property type="match status" value="1"/>
</dbReference>
<keyword evidence="3" id="KW-1185">Reference proteome</keyword>
<evidence type="ECO:0000313" key="3">
    <source>
        <dbReference type="Proteomes" id="UP000192927"/>
    </source>
</evidence>
<dbReference type="InterPro" id="IPR021109">
    <property type="entry name" value="Peptidase_aspartic_dom_sf"/>
</dbReference>
<feature type="region of interest" description="Disordered" evidence="1">
    <location>
        <begin position="1"/>
        <end position="23"/>
    </location>
</feature>
<dbReference type="AlphaFoldDB" id="A0A1W5CUN8"/>
<reference evidence="3" key="1">
    <citation type="submission" date="2017-03" db="EMBL/GenBank/DDBJ databases">
        <authorList>
            <person name="Sharma R."/>
            <person name="Thines M."/>
        </authorList>
    </citation>
    <scope>NUCLEOTIDE SEQUENCE [LARGE SCALE GENOMIC DNA]</scope>
</reference>
<dbReference type="Proteomes" id="UP000192927">
    <property type="component" value="Unassembled WGS sequence"/>
</dbReference>
<proteinExistence type="predicted"/>
<feature type="compositionally biased region" description="Low complexity" evidence="1">
    <location>
        <begin position="1"/>
        <end position="21"/>
    </location>
</feature>
<dbReference type="EMBL" id="FWEW01000346">
    <property type="protein sequence ID" value="SLM34563.1"/>
    <property type="molecule type" value="Genomic_DNA"/>
</dbReference>
<organism evidence="2 3">
    <name type="scientific">Lasallia pustulata</name>
    <dbReference type="NCBI Taxonomy" id="136370"/>
    <lineage>
        <taxon>Eukaryota</taxon>
        <taxon>Fungi</taxon>
        <taxon>Dikarya</taxon>
        <taxon>Ascomycota</taxon>
        <taxon>Pezizomycotina</taxon>
        <taxon>Lecanoromycetes</taxon>
        <taxon>OSLEUM clade</taxon>
        <taxon>Umbilicariomycetidae</taxon>
        <taxon>Umbilicariales</taxon>
        <taxon>Umbilicariaceae</taxon>
        <taxon>Lasallia</taxon>
    </lineage>
</organism>
<accession>A0A1W5CUN8</accession>
<name>A0A1W5CUN8_9LECA</name>